<dbReference type="Proteomes" id="UP000243096">
    <property type="component" value="Unassembled WGS sequence"/>
</dbReference>
<dbReference type="AlphaFoldDB" id="A0A2P5KCE1"/>
<feature type="region of interest" description="Disordered" evidence="1">
    <location>
        <begin position="156"/>
        <end position="348"/>
    </location>
</feature>
<keyword evidence="3" id="KW-1185">Reference proteome</keyword>
<dbReference type="EMBL" id="PRDW01000003">
    <property type="protein sequence ID" value="PPB84325.1"/>
    <property type="molecule type" value="Genomic_DNA"/>
</dbReference>
<feature type="compositionally biased region" description="Basic and acidic residues" evidence="1">
    <location>
        <begin position="239"/>
        <end position="249"/>
    </location>
</feature>
<evidence type="ECO:0000313" key="3">
    <source>
        <dbReference type="Proteomes" id="UP000243096"/>
    </source>
</evidence>
<evidence type="ECO:0000313" key="2">
    <source>
        <dbReference type="EMBL" id="PPB84325.1"/>
    </source>
</evidence>
<organism evidence="2 3">
    <name type="scientific">Mycetohabitans endofungorum</name>
    <dbReference type="NCBI Taxonomy" id="417203"/>
    <lineage>
        <taxon>Bacteria</taxon>
        <taxon>Pseudomonadati</taxon>
        <taxon>Pseudomonadota</taxon>
        <taxon>Betaproteobacteria</taxon>
        <taxon>Burkholderiales</taxon>
        <taxon>Burkholderiaceae</taxon>
        <taxon>Mycetohabitans</taxon>
    </lineage>
</organism>
<protein>
    <submittedName>
        <fullName evidence="2">Uncharacterized protein</fullName>
    </submittedName>
</protein>
<sequence length="348" mass="37631">MYNHRVAIPPGSAALLPQWLNERSFASTPCPSRPSASTGPLAALKMLARPKNMRGQPPAGRPAAFGLHGSLVEGNQTFPAASRVYGPQPTVRQSALGAGEPLSARWMPSFPQMLRQASTSFSTVPWARCKAIAAAVARMFRGFFIPKAASAWEGQATSPMNAPAQGVVAPFPKDGRADGPNDPFQSFGVPRWKSDTASLDEDEPFPSLQQPDPAKMLLCSPFSPPKPRSEEVDSPQARVPDDASEERWKLSIFRPQQGGAVFAKTPPAPPSSTLKHTPVKKPSGQRSKSASPSQASLPEDVSKQQWKSRIFPPQERSVPAHKPLTETRRNVYQPQLAPSIFSADQETD</sequence>
<reference evidence="2 3" key="1">
    <citation type="submission" date="2018-01" db="EMBL/GenBank/DDBJ databases">
        <title>Genomic Encyclopedia of Type Strains, Phase III (KMG-III): the genomes of soil and plant-associated and newly described type strains.</title>
        <authorList>
            <person name="Whitman W."/>
        </authorList>
    </citation>
    <scope>NUCLEOTIDE SEQUENCE [LARGE SCALE GENOMIC DNA]</scope>
    <source>
        <strain evidence="2 3">HKI456</strain>
    </source>
</reference>
<accession>A0A2P5KCE1</accession>
<evidence type="ECO:0000256" key="1">
    <source>
        <dbReference type="SAM" id="MobiDB-lite"/>
    </source>
</evidence>
<gene>
    <name evidence="2" type="ORF">B0O95_10313</name>
</gene>
<comment type="caution">
    <text evidence="2">The sequence shown here is derived from an EMBL/GenBank/DDBJ whole genome shotgun (WGS) entry which is preliminary data.</text>
</comment>
<proteinExistence type="predicted"/>
<feature type="compositionally biased region" description="Polar residues" evidence="1">
    <location>
        <begin position="284"/>
        <end position="296"/>
    </location>
</feature>
<name>A0A2P5KCE1_9BURK</name>